<dbReference type="PANTHER" id="PTHR35175:SF2">
    <property type="entry name" value="DUF1289 DOMAIN-CONTAINING PROTEIN"/>
    <property type="match status" value="1"/>
</dbReference>
<dbReference type="AlphaFoldDB" id="A0A2M8WMS7"/>
<dbReference type="Proteomes" id="UP000228531">
    <property type="component" value="Unassembled WGS sequence"/>
</dbReference>
<comment type="caution">
    <text evidence="1">The sequence shown here is derived from an EMBL/GenBank/DDBJ whole genome shotgun (WGS) entry which is preliminary data.</text>
</comment>
<evidence type="ECO:0008006" key="3">
    <source>
        <dbReference type="Google" id="ProtNLM"/>
    </source>
</evidence>
<keyword evidence="2" id="KW-1185">Reference proteome</keyword>
<dbReference type="InterPro" id="IPR010710">
    <property type="entry name" value="DUF1289"/>
</dbReference>
<organism evidence="1 2">
    <name type="scientific">Yoonia maricola</name>
    <dbReference type="NCBI Taxonomy" id="420999"/>
    <lineage>
        <taxon>Bacteria</taxon>
        <taxon>Pseudomonadati</taxon>
        <taxon>Pseudomonadota</taxon>
        <taxon>Alphaproteobacteria</taxon>
        <taxon>Rhodobacterales</taxon>
        <taxon>Paracoccaceae</taxon>
        <taxon>Yoonia</taxon>
    </lineage>
</organism>
<dbReference type="OrthoDB" id="9811423at2"/>
<reference evidence="1 2" key="1">
    <citation type="submission" date="2017-11" db="EMBL/GenBank/DDBJ databases">
        <title>Genomic Encyclopedia of Archaeal and Bacterial Type Strains, Phase II (KMG-II): From Individual Species to Whole Genera.</title>
        <authorList>
            <person name="Goeker M."/>
        </authorList>
    </citation>
    <scope>NUCLEOTIDE SEQUENCE [LARGE SCALE GENOMIC DNA]</scope>
    <source>
        <strain evidence="1 2">DSM 29128</strain>
    </source>
</reference>
<evidence type="ECO:0000313" key="1">
    <source>
        <dbReference type="EMBL" id="PJI92237.1"/>
    </source>
</evidence>
<sequence length="80" mass="8770">MNIPENTDDIWKRAEIDSPCVKVCVIEPKSRLCTGCLRSIDEIGAWSGMSVEARKAVMAELPTRAGQIAKRRGGRAAKVK</sequence>
<accession>A0A2M8WMS7</accession>
<evidence type="ECO:0000313" key="2">
    <source>
        <dbReference type="Proteomes" id="UP000228531"/>
    </source>
</evidence>
<proteinExistence type="predicted"/>
<protein>
    <recommendedName>
        <fullName evidence="3">Fe-S protein YdhL (DUF1289 family)</fullName>
    </recommendedName>
</protein>
<dbReference type="Pfam" id="PF06945">
    <property type="entry name" value="DUF1289"/>
    <property type="match status" value="1"/>
</dbReference>
<gene>
    <name evidence="1" type="ORF">BC777_1082</name>
</gene>
<dbReference type="RefSeq" id="WP_100367076.1">
    <property type="nucleotide sequence ID" value="NZ_PGTY01000001.1"/>
</dbReference>
<dbReference type="EMBL" id="PGTY01000001">
    <property type="protein sequence ID" value="PJI92237.1"/>
    <property type="molecule type" value="Genomic_DNA"/>
</dbReference>
<dbReference type="PANTHER" id="PTHR35175">
    <property type="entry name" value="DUF1289 DOMAIN-CONTAINING PROTEIN"/>
    <property type="match status" value="1"/>
</dbReference>
<name>A0A2M8WMS7_9RHOB</name>